<sequence>MVPLLLLPLLWGGSLQELPGFELRVQESVKVEACMDIRVSCYFSYLWYPWYPSMEPLIYWFREGDSLHVILWPPMTQADERSQSAGADSASSGTPATTTAP</sequence>
<organism evidence="1 2">
    <name type="scientific">Rangifer tarandus platyrhynchus</name>
    <name type="common">Svalbard reindeer</name>
    <dbReference type="NCBI Taxonomy" id="3082113"/>
    <lineage>
        <taxon>Eukaryota</taxon>
        <taxon>Metazoa</taxon>
        <taxon>Chordata</taxon>
        <taxon>Craniata</taxon>
        <taxon>Vertebrata</taxon>
        <taxon>Euteleostomi</taxon>
        <taxon>Mammalia</taxon>
        <taxon>Eutheria</taxon>
        <taxon>Laurasiatheria</taxon>
        <taxon>Artiodactyla</taxon>
        <taxon>Ruminantia</taxon>
        <taxon>Pecora</taxon>
        <taxon>Cervidae</taxon>
        <taxon>Odocoileinae</taxon>
        <taxon>Rangifer</taxon>
    </lineage>
</organism>
<reference evidence="1" key="1">
    <citation type="submission" date="2023-05" db="EMBL/GenBank/DDBJ databases">
        <authorList>
            <consortium name="ELIXIR-Norway"/>
        </authorList>
    </citation>
    <scope>NUCLEOTIDE SEQUENCE</scope>
</reference>
<dbReference type="Proteomes" id="UP001162501">
    <property type="component" value="Chromosome 20"/>
</dbReference>
<dbReference type="EMBL" id="OX596104">
    <property type="protein sequence ID" value="CAM9962333.1"/>
    <property type="molecule type" value="Genomic_DNA"/>
</dbReference>
<gene>
    <name evidence="1" type="ORF">MRATA1EN22A_LOCUS9975</name>
</gene>
<accession>A0AC59YTH6</accession>
<evidence type="ECO:0000313" key="1">
    <source>
        <dbReference type="EMBL" id="CAM9962333.1"/>
    </source>
</evidence>
<evidence type="ECO:0000313" key="2">
    <source>
        <dbReference type="Proteomes" id="UP001162501"/>
    </source>
</evidence>
<protein>
    <submittedName>
        <fullName evidence="1">Uncharacterized protein</fullName>
    </submittedName>
</protein>
<name>A0AC59YTH6_RANTA</name>
<proteinExistence type="predicted"/>
<reference evidence="1" key="2">
    <citation type="submission" date="2025-03" db="EMBL/GenBank/DDBJ databases">
        <authorList>
            <consortium name="ELIXIR-Norway"/>
            <consortium name="Elixir Norway"/>
        </authorList>
    </citation>
    <scope>NUCLEOTIDE SEQUENCE</scope>
</reference>